<dbReference type="GO" id="GO:0006955">
    <property type="term" value="P:immune response"/>
    <property type="evidence" value="ECO:0007669"/>
    <property type="project" value="TreeGrafter"/>
</dbReference>
<name>A0AAJ7U7T2_PETMA</name>
<evidence type="ECO:0000256" key="3">
    <source>
        <dbReference type="ARBA" id="ARBA00022989"/>
    </source>
</evidence>
<accession>A0AAJ7U7T2</accession>
<feature type="transmembrane region" description="Helical" evidence="9">
    <location>
        <begin position="209"/>
        <end position="235"/>
    </location>
</feature>
<feature type="transmembrane region" description="Helical" evidence="9">
    <location>
        <begin position="88"/>
        <end position="108"/>
    </location>
</feature>
<keyword evidence="11" id="KW-1185">Reference proteome</keyword>
<evidence type="ECO:0000313" key="11">
    <source>
        <dbReference type="Proteomes" id="UP001318040"/>
    </source>
</evidence>
<protein>
    <submittedName>
        <fullName evidence="12">C-X-C chemokine receptor type 3-like</fullName>
    </submittedName>
</protein>
<dbReference type="GO" id="GO:0019957">
    <property type="term" value="F:C-C chemokine binding"/>
    <property type="evidence" value="ECO:0007669"/>
    <property type="project" value="TreeGrafter"/>
</dbReference>
<dbReference type="PRINTS" id="PR00237">
    <property type="entry name" value="GPCRRHODOPSN"/>
</dbReference>
<feature type="transmembrane region" description="Helical" evidence="9">
    <location>
        <begin position="169"/>
        <end position="189"/>
    </location>
</feature>
<evidence type="ECO:0000256" key="7">
    <source>
        <dbReference type="ARBA" id="ARBA00023224"/>
    </source>
</evidence>
<evidence type="ECO:0000256" key="6">
    <source>
        <dbReference type="ARBA" id="ARBA00023170"/>
    </source>
</evidence>
<reference evidence="12" key="1">
    <citation type="submission" date="2025-08" db="UniProtKB">
        <authorList>
            <consortium name="RefSeq"/>
        </authorList>
    </citation>
    <scope>IDENTIFICATION</scope>
    <source>
        <tissue evidence="12">Sperm</tissue>
    </source>
</reference>
<evidence type="ECO:0000256" key="5">
    <source>
        <dbReference type="ARBA" id="ARBA00023136"/>
    </source>
</evidence>
<keyword evidence="3 9" id="KW-1133">Transmembrane helix</keyword>
<evidence type="ECO:0000256" key="8">
    <source>
        <dbReference type="RuleBase" id="RU000688"/>
    </source>
</evidence>
<sequence>MKADYDEYDFNYSDDDADDADAANFTSIPKNLLAAMAEVPVCTDWLQDSTMSLVPAVYAAVALAGVAGHLPLLLVLARGPSTSTRLHLLHLAACDVLFLAMLPVQAAMRAAERWSHGEVCCSLLGGLFSTNLCGASLMLAALGVDRYLAVVRARGWARAPRAAARRVHATCAAAWLAALLMSAPSFANYRVLSAECVYGNERGKATVRLLQVLGSCVLPGVIMSFCYGSIAWRLLRLRDARRQRALRIVYAAVVTFVACTLPYNVVAVVDVYAWSSIRPENCEEQTLRFTANLVTEVLAYSHCAIHPVLHACLSRAFRQQLLAMLLRSPAAWGRRPRAHRAAAVGPASEGASSGKTELSLSARDTVLVHTVI</sequence>
<dbReference type="PROSITE" id="PS50262">
    <property type="entry name" value="G_PROTEIN_RECEP_F1_2"/>
    <property type="match status" value="1"/>
</dbReference>
<dbReference type="InterPro" id="IPR050119">
    <property type="entry name" value="CCR1-9-like"/>
</dbReference>
<dbReference type="GO" id="GO:0060326">
    <property type="term" value="P:cell chemotaxis"/>
    <property type="evidence" value="ECO:0007669"/>
    <property type="project" value="TreeGrafter"/>
</dbReference>
<feature type="transmembrane region" description="Helical" evidence="9">
    <location>
        <begin position="128"/>
        <end position="148"/>
    </location>
</feature>
<feature type="domain" description="G-protein coupled receptors family 1 profile" evidence="10">
    <location>
        <begin position="67"/>
        <end position="310"/>
    </location>
</feature>
<evidence type="ECO:0000259" key="10">
    <source>
        <dbReference type="PROSITE" id="PS50262"/>
    </source>
</evidence>
<dbReference type="Gene3D" id="1.20.1070.10">
    <property type="entry name" value="Rhodopsin 7-helix transmembrane proteins"/>
    <property type="match status" value="1"/>
</dbReference>
<keyword evidence="2 8" id="KW-0812">Transmembrane</keyword>
<dbReference type="RefSeq" id="XP_032831267.1">
    <property type="nucleotide sequence ID" value="XM_032975376.1"/>
</dbReference>
<keyword evidence="5 9" id="KW-0472">Membrane</keyword>
<dbReference type="PANTHER" id="PTHR10489:SF671">
    <property type="entry name" value="C-X-C CHEMOKINE RECEPTOR TYPE 3"/>
    <property type="match status" value="1"/>
</dbReference>
<dbReference type="GO" id="GO:0016493">
    <property type="term" value="F:C-C chemokine receptor activity"/>
    <property type="evidence" value="ECO:0007669"/>
    <property type="project" value="TreeGrafter"/>
</dbReference>
<comment type="subcellular location">
    <subcellularLocation>
        <location evidence="1">Membrane</location>
    </subcellularLocation>
</comment>
<dbReference type="SUPFAM" id="SSF81321">
    <property type="entry name" value="Family A G protein-coupled receptor-like"/>
    <property type="match status" value="1"/>
</dbReference>
<evidence type="ECO:0000256" key="9">
    <source>
        <dbReference type="SAM" id="Phobius"/>
    </source>
</evidence>
<keyword evidence="7 8" id="KW-0807">Transducer</keyword>
<dbReference type="GO" id="GO:0019722">
    <property type="term" value="P:calcium-mediated signaling"/>
    <property type="evidence" value="ECO:0007669"/>
    <property type="project" value="TreeGrafter"/>
</dbReference>
<keyword evidence="6 8" id="KW-0675">Receptor</keyword>
<keyword evidence="4 8" id="KW-0297">G-protein coupled receptor</keyword>
<dbReference type="GO" id="GO:0009897">
    <property type="term" value="C:external side of plasma membrane"/>
    <property type="evidence" value="ECO:0007669"/>
    <property type="project" value="TreeGrafter"/>
</dbReference>
<proteinExistence type="inferred from homology"/>
<comment type="similarity">
    <text evidence="8">Belongs to the G-protein coupled receptor 1 family.</text>
</comment>
<dbReference type="InterPro" id="IPR000276">
    <property type="entry name" value="GPCR_Rhodpsn"/>
</dbReference>
<dbReference type="KEGG" id="pmrn:116954677"/>
<dbReference type="PROSITE" id="PS00237">
    <property type="entry name" value="G_PROTEIN_RECEP_F1_1"/>
    <property type="match status" value="1"/>
</dbReference>
<gene>
    <name evidence="12" type="primary">LOC116954677</name>
</gene>
<dbReference type="AlphaFoldDB" id="A0AAJ7U7T2"/>
<dbReference type="InterPro" id="IPR017452">
    <property type="entry name" value="GPCR_Rhodpsn_7TM"/>
</dbReference>
<evidence type="ECO:0000313" key="12">
    <source>
        <dbReference type="RefSeq" id="XP_032831267.1"/>
    </source>
</evidence>
<dbReference type="Proteomes" id="UP001318040">
    <property type="component" value="Chromosome 56"/>
</dbReference>
<evidence type="ECO:0000256" key="1">
    <source>
        <dbReference type="ARBA" id="ARBA00004370"/>
    </source>
</evidence>
<evidence type="ECO:0000256" key="2">
    <source>
        <dbReference type="ARBA" id="ARBA00022692"/>
    </source>
</evidence>
<feature type="transmembrane region" description="Helical" evidence="9">
    <location>
        <begin position="247"/>
        <end position="274"/>
    </location>
</feature>
<organism evidence="11 12">
    <name type="scientific">Petromyzon marinus</name>
    <name type="common">Sea lamprey</name>
    <dbReference type="NCBI Taxonomy" id="7757"/>
    <lineage>
        <taxon>Eukaryota</taxon>
        <taxon>Metazoa</taxon>
        <taxon>Chordata</taxon>
        <taxon>Craniata</taxon>
        <taxon>Vertebrata</taxon>
        <taxon>Cyclostomata</taxon>
        <taxon>Hyperoartia</taxon>
        <taxon>Petromyzontiformes</taxon>
        <taxon>Petromyzontidae</taxon>
        <taxon>Petromyzon</taxon>
    </lineage>
</organism>
<dbReference type="GO" id="GO:0007204">
    <property type="term" value="P:positive regulation of cytosolic calcium ion concentration"/>
    <property type="evidence" value="ECO:0007669"/>
    <property type="project" value="TreeGrafter"/>
</dbReference>
<dbReference type="PANTHER" id="PTHR10489">
    <property type="entry name" value="CELL ADHESION MOLECULE"/>
    <property type="match status" value="1"/>
</dbReference>
<feature type="transmembrane region" description="Helical" evidence="9">
    <location>
        <begin position="56"/>
        <end position="76"/>
    </location>
</feature>
<evidence type="ECO:0000256" key="4">
    <source>
        <dbReference type="ARBA" id="ARBA00023040"/>
    </source>
</evidence>
<dbReference type="Pfam" id="PF00001">
    <property type="entry name" value="7tm_1"/>
    <property type="match status" value="1"/>
</dbReference>